<comment type="caution">
    <text evidence="2">The sequence shown here is derived from an EMBL/GenBank/DDBJ whole genome shotgun (WGS) entry which is preliminary data.</text>
</comment>
<name>A0A2N8HAQ3_9BACT</name>
<evidence type="ECO:0000313" key="3">
    <source>
        <dbReference type="Proteomes" id="UP000236000"/>
    </source>
</evidence>
<dbReference type="InterPro" id="IPR013424">
    <property type="entry name" value="Ice-binding_C"/>
</dbReference>
<feature type="domain" description="Ice-binding protein C-terminal" evidence="1">
    <location>
        <begin position="110"/>
        <end position="132"/>
    </location>
</feature>
<dbReference type="Pfam" id="PF07589">
    <property type="entry name" value="PEP-CTERM"/>
    <property type="match status" value="1"/>
</dbReference>
<protein>
    <recommendedName>
        <fullName evidence="1">Ice-binding protein C-terminal domain-containing protein</fullName>
    </recommendedName>
</protein>
<evidence type="ECO:0000313" key="2">
    <source>
        <dbReference type="EMBL" id="PNC16940.1"/>
    </source>
</evidence>
<accession>A0A2N8HAQ3</accession>
<proteinExistence type="predicted"/>
<dbReference type="EMBL" id="PJKA01000013">
    <property type="protein sequence ID" value="PNC16940.1"/>
    <property type="molecule type" value="Genomic_DNA"/>
</dbReference>
<dbReference type="RefSeq" id="WP_102715014.1">
    <property type="nucleotide sequence ID" value="NZ_CABMLK010000002.1"/>
</dbReference>
<dbReference type="AlphaFoldDB" id="A0A2N8HAQ3"/>
<dbReference type="Proteomes" id="UP000236000">
    <property type="component" value="Unassembled WGS sequence"/>
</dbReference>
<organism evidence="2 3">
    <name type="scientific">Akkermansia muciniphila</name>
    <dbReference type="NCBI Taxonomy" id="239935"/>
    <lineage>
        <taxon>Bacteria</taxon>
        <taxon>Pseudomonadati</taxon>
        <taxon>Verrucomicrobiota</taxon>
        <taxon>Verrucomicrobiia</taxon>
        <taxon>Verrucomicrobiales</taxon>
        <taxon>Akkermansiaceae</taxon>
        <taxon>Akkermansia</taxon>
    </lineage>
</organism>
<reference evidence="2 3" key="1">
    <citation type="journal article" date="2017" name="BMC Genomics">
        <title>Genome sequencing of 39 Akkermansia muciniphila isolates reveals its population structure, genomic and functional diverisity, and global distribution in mammalian gut microbiotas.</title>
        <authorList>
            <person name="Guo X."/>
            <person name="Li S."/>
            <person name="Zhang J."/>
            <person name="Wu F."/>
            <person name="Li X."/>
            <person name="Wu D."/>
            <person name="Zhang M."/>
            <person name="Ou Z."/>
            <person name="Jie Z."/>
            <person name="Yan Q."/>
            <person name="Li P."/>
            <person name="Yi J."/>
            <person name="Peng Y."/>
        </authorList>
    </citation>
    <scope>NUCLEOTIDE SEQUENCE [LARGE SCALE GENOMIC DNA]</scope>
    <source>
        <strain evidence="2 3">GP24</strain>
    </source>
</reference>
<sequence length="133" mass="13811">MTFTNGSDQGCTISAVKMTVVSFNSAGAAQTNERTFSLTVTIGGQEVTATVTLAADSGKNGTAATLTFDTPVELKAGQSLDFSVLASKTNQTDGSFFGIKSMEFQGELLVPEPATASLGLLGLAALMMYRRRA</sequence>
<gene>
    <name evidence="2" type="ORF">CXU22_09810</name>
</gene>
<evidence type="ECO:0000259" key="1">
    <source>
        <dbReference type="Pfam" id="PF07589"/>
    </source>
</evidence>